<sequence length="190" mass="21724">MNATAWTLAMGQGSRVQRWPTCPKGGPAQGRPCLRLDVHWNRRWPELQQTQHHPCQPWQQPRGQYAVVAGFAMHGRVVATGKVRCRISTGVPMRRSLQRHGQMIGMQRTARIKSRPIHAHRLARLRLAQTTDQRSHQHQRHRQTGKQVQQPVTAERTQHRLSVCRRVLGSDGCSRCATGCRTLDRIGRPH</sequence>
<dbReference type="EMBL" id="LT853882">
    <property type="protein sequence ID" value="SMQ97818.1"/>
    <property type="molecule type" value="Genomic_DNA"/>
</dbReference>
<accession>A0ABY1RKL2</accession>
<protein>
    <submittedName>
        <fullName evidence="2">Uncharacterized protein</fullName>
    </submittedName>
</protein>
<name>A0ABY1RKL2_9XANT</name>
<evidence type="ECO:0000313" key="3">
    <source>
        <dbReference type="Proteomes" id="UP000195877"/>
    </source>
</evidence>
<keyword evidence="3" id="KW-1185">Reference proteome</keyword>
<feature type="region of interest" description="Disordered" evidence="1">
    <location>
        <begin position="129"/>
        <end position="155"/>
    </location>
</feature>
<organism evidence="2 3">
    <name type="scientific">Xanthomonas fragariae</name>
    <dbReference type="NCBI Taxonomy" id="48664"/>
    <lineage>
        <taxon>Bacteria</taxon>
        <taxon>Pseudomonadati</taxon>
        <taxon>Pseudomonadota</taxon>
        <taxon>Gammaproteobacteria</taxon>
        <taxon>Lysobacterales</taxon>
        <taxon>Lysobacteraceae</taxon>
        <taxon>Xanthomonas</taxon>
    </lineage>
</organism>
<gene>
    <name evidence="2" type="ORF">PD885_00550</name>
</gene>
<evidence type="ECO:0000313" key="2">
    <source>
        <dbReference type="EMBL" id="SMQ97818.1"/>
    </source>
</evidence>
<reference evidence="2 3" key="1">
    <citation type="submission" date="2017-05" db="EMBL/GenBank/DDBJ databases">
        <authorList>
            <person name="Blom J."/>
        </authorList>
    </citation>
    <scope>NUCLEOTIDE SEQUENCE [LARGE SCALE GENOMIC DNA]</scope>
    <source>
        <strain evidence="2">PD885</strain>
    </source>
</reference>
<evidence type="ECO:0000256" key="1">
    <source>
        <dbReference type="SAM" id="MobiDB-lite"/>
    </source>
</evidence>
<proteinExistence type="predicted"/>
<dbReference type="Proteomes" id="UP000195877">
    <property type="component" value="Chromosome 1"/>
</dbReference>